<name>A0ABD2W506_9HYME</name>
<protein>
    <submittedName>
        <fullName evidence="1">Uncharacterized protein</fullName>
    </submittedName>
</protein>
<dbReference type="AlphaFoldDB" id="A0ABD2W506"/>
<evidence type="ECO:0000313" key="2">
    <source>
        <dbReference type="Proteomes" id="UP001627154"/>
    </source>
</evidence>
<reference evidence="1 2" key="1">
    <citation type="journal article" date="2024" name="bioRxiv">
        <title>A reference genome for Trichogramma kaykai: A tiny desert-dwelling parasitoid wasp with competing sex-ratio distorters.</title>
        <authorList>
            <person name="Culotta J."/>
            <person name="Lindsey A.R."/>
        </authorList>
    </citation>
    <scope>NUCLEOTIDE SEQUENCE [LARGE SCALE GENOMIC DNA]</scope>
    <source>
        <strain evidence="1 2">KSX58</strain>
    </source>
</reference>
<proteinExistence type="predicted"/>
<evidence type="ECO:0000313" key="1">
    <source>
        <dbReference type="EMBL" id="KAL3388214.1"/>
    </source>
</evidence>
<comment type="caution">
    <text evidence="1">The sequence shown here is derived from an EMBL/GenBank/DDBJ whole genome shotgun (WGS) entry which is preliminary data.</text>
</comment>
<dbReference type="EMBL" id="JBJJXI010000135">
    <property type="protein sequence ID" value="KAL3388214.1"/>
    <property type="molecule type" value="Genomic_DNA"/>
</dbReference>
<organism evidence="1 2">
    <name type="scientific">Trichogramma kaykai</name>
    <dbReference type="NCBI Taxonomy" id="54128"/>
    <lineage>
        <taxon>Eukaryota</taxon>
        <taxon>Metazoa</taxon>
        <taxon>Ecdysozoa</taxon>
        <taxon>Arthropoda</taxon>
        <taxon>Hexapoda</taxon>
        <taxon>Insecta</taxon>
        <taxon>Pterygota</taxon>
        <taxon>Neoptera</taxon>
        <taxon>Endopterygota</taxon>
        <taxon>Hymenoptera</taxon>
        <taxon>Apocrita</taxon>
        <taxon>Proctotrupomorpha</taxon>
        <taxon>Chalcidoidea</taxon>
        <taxon>Trichogrammatidae</taxon>
        <taxon>Trichogramma</taxon>
    </lineage>
</organism>
<accession>A0ABD2W506</accession>
<gene>
    <name evidence="1" type="ORF">TKK_016642</name>
</gene>
<sequence length="128" mass="14569">MPSSSSRFALNSRRADSRACASLFDEREREARHRCFFAHVACECNTPAATTTSTGIRLYGESSRYQSAKRHYALLTAAVCTPPRRLHRAPKQYSRVRRCVNIIPSNVRHVVVVVVRLTDSTSRLFDKR</sequence>
<dbReference type="Proteomes" id="UP001627154">
    <property type="component" value="Unassembled WGS sequence"/>
</dbReference>
<keyword evidence="2" id="KW-1185">Reference proteome</keyword>